<dbReference type="PROSITE" id="PS51257">
    <property type="entry name" value="PROKAR_LIPOPROTEIN"/>
    <property type="match status" value="1"/>
</dbReference>
<dbReference type="EMBL" id="CAMGYJ010000011">
    <property type="protein sequence ID" value="CAI0560879.1"/>
    <property type="molecule type" value="Genomic_DNA"/>
</dbReference>
<evidence type="ECO:0000313" key="1">
    <source>
        <dbReference type="EMBL" id="CAI0560879.1"/>
    </source>
</evidence>
<organism evidence="1 2">
    <name type="scientific">Linum tenue</name>
    <dbReference type="NCBI Taxonomy" id="586396"/>
    <lineage>
        <taxon>Eukaryota</taxon>
        <taxon>Viridiplantae</taxon>
        <taxon>Streptophyta</taxon>
        <taxon>Embryophyta</taxon>
        <taxon>Tracheophyta</taxon>
        <taxon>Spermatophyta</taxon>
        <taxon>Magnoliopsida</taxon>
        <taxon>eudicotyledons</taxon>
        <taxon>Gunneridae</taxon>
        <taxon>Pentapetalae</taxon>
        <taxon>rosids</taxon>
        <taxon>fabids</taxon>
        <taxon>Malpighiales</taxon>
        <taxon>Linaceae</taxon>
        <taxon>Linum</taxon>
    </lineage>
</organism>
<protein>
    <submittedName>
        <fullName evidence="1">Uncharacterized protein</fullName>
    </submittedName>
</protein>
<name>A0AAV0RTF2_9ROSI</name>
<sequence>MEVLGRIHYPSLTSTPHSSLSSCSLVYLATRGTNTFDALARWFDHTKAIAWRSSDFTLGLTEKYKRSIDWFVEFATSKRVRNLELDFNLPHQRRN</sequence>
<keyword evidence="2" id="KW-1185">Reference proteome</keyword>
<evidence type="ECO:0000313" key="2">
    <source>
        <dbReference type="Proteomes" id="UP001154282"/>
    </source>
</evidence>
<dbReference type="AlphaFoldDB" id="A0AAV0RTF2"/>
<proteinExistence type="predicted"/>
<accession>A0AAV0RTF2</accession>
<comment type="caution">
    <text evidence="1">The sequence shown here is derived from an EMBL/GenBank/DDBJ whole genome shotgun (WGS) entry which is preliminary data.</text>
</comment>
<gene>
    <name evidence="1" type="ORF">LITE_LOCUS49842</name>
</gene>
<reference evidence="1" key="1">
    <citation type="submission" date="2022-08" db="EMBL/GenBank/DDBJ databases">
        <authorList>
            <person name="Gutierrez-Valencia J."/>
        </authorList>
    </citation>
    <scope>NUCLEOTIDE SEQUENCE</scope>
</reference>
<dbReference type="Proteomes" id="UP001154282">
    <property type="component" value="Unassembled WGS sequence"/>
</dbReference>